<dbReference type="FunFam" id="3.20.20.70:FF:000062">
    <property type="entry name" value="Cytochrome b2, mitochondrial, putative"/>
    <property type="match status" value="1"/>
</dbReference>
<evidence type="ECO:0000256" key="2">
    <source>
        <dbReference type="ARBA" id="ARBA00001970"/>
    </source>
</evidence>
<evidence type="ECO:0000313" key="18">
    <source>
        <dbReference type="EMBL" id="KAF4120158.1"/>
    </source>
</evidence>
<comment type="subcellular location">
    <subcellularLocation>
        <location evidence="3">Mitochondrion intermembrane space</location>
    </subcellularLocation>
</comment>
<evidence type="ECO:0000256" key="16">
    <source>
        <dbReference type="ARBA" id="ARBA00068515"/>
    </source>
</evidence>
<dbReference type="PROSITE" id="PS51349">
    <property type="entry name" value="FMN_HYDROXY_ACID_DH_2"/>
    <property type="match status" value="1"/>
</dbReference>
<keyword evidence="19" id="KW-1185">Reference proteome</keyword>
<dbReference type="GO" id="GO:0046872">
    <property type="term" value="F:metal ion binding"/>
    <property type="evidence" value="ECO:0007669"/>
    <property type="project" value="UniProtKB-KW"/>
</dbReference>
<proteinExistence type="inferred from homology"/>
<keyword evidence="6" id="KW-0285">Flavoprotein</keyword>
<dbReference type="GO" id="GO:0005758">
    <property type="term" value="C:mitochondrial intermembrane space"/>
    <property type="evidence" value="ECO:0007669"/>
    <property type="project" value="UniProtKB-SubCell"/>
</dbReference>
<dbReference type="InterPro" id="IPR037396">
    <property type="entry name" value="FMN_HAD"/>
</dbReference>
<accession>A0A9P4YNF3</accession>
<evidence type="ECO:0000313" key="19">
    <source>
        <dbReference type="Proteomes" id="UP000749293"/>
    </source>
</evidence>
<dbReference type="CDD" id="cd02922">
    <property type="entry name" value="FCB2_FMN"/>
    <property type="match status" value="1"/>
</dbReference>
<evidence type="ECO:0000259" key="17">
    <source>
        <dbReference type="PROSITE" id="PS51349"/>
    </source>
</evidence>
<dbReference type="PANTHER" id="PTHR10578:SF104">
    <property type="entry name" value="CYTOCHROME B2, MITOCHONDRIAL-RELATED"/>
    <property type="match status" value="1"/>
</dbReference>
<comment type="caution">
    <text evidence="18">The sequence shown here is derived from an EMBL/GenBank/DDBJ whole genome shotgun (WGS) entry which is preliminary data.</text>
</comment>
<evidence type="ECO:0000256" key="13">
    <source>
        <dbReference type="ARBA" id="ARBA00061137"/>
    </source>
</evidence>
<dbReference type="EMBL" id="JAANYQ010000018">
    <property type="protein sequence ID" value="KAF4120158.1"/>
    <property type="molecule type" value="Genomic_DNA"/>
</dbReference>
<comment type="cofactor">
    <cofactor evidence="2">
        <name>heme b</name>
        <dbReference type="ChEBI" id="CHEBI:60344"/>
    </cofactor>
</comment>
<keyword evidence="9" id="KW-0560">Oxidoreductase</keyword>
<gene>
    <name evidence="18" type="ORF">GMORB2_3285</name>
</gene>
<feature type="domain" description="FMN hydroxy acid dehydrogenase" evidence="17">
    <location>
        <begin position="198"/>
        <end position="558"/>
    </location>
</feature>
<keyword evidence="10" id="KW-0408">Iron</keyword>
<evidence type="ECO:0000256" key="9">
    <source>
        <dbReference type="ARBA" id="ARBA00023002"/>
    </source>
</evidence>
<comment type="similarity">
    <text evidence="14">In the N-terminal section; belongs to the cytochrome b5 family.</text>
</comment>
<name>A0A9P4YNF3_9HYPO</name>
<dbReference type="PANTHER" id="PTHR10578">
    <property type="entry name" value="S -2-HYDROXY-ACID OXIDASE-RELATED"/>
    <property type="match status" value="1"/>
</dbReference>
<dbReference type="Gene3D" id="3.20.20.70">
    <property type="entry name" value="Aldolase class I"/>
    <property type="match status" value="1"/>
</dbReference>
<dbReference type="Pfam" id="PF13875">
    <property type="entry name" value="DUF4202"/>
    <property type="match status" value="1"/>
</dbReference>
<dbReference type="OrthoDB" id="1925334at2759"/>
<dbReference type="GeneID" id="55969513"/>
<evidence type="ECO:0000256" key="5">
    <source>
        <dbReference type="ARBA" id="ARBA00022617"/>
    </source>
</evidence>
<organism evidence="18 19">
    <name type="scientific">Geosmithia morbida</name>
    <dbReference type="NCBI Taxonomy" id="1094350"/>
    <lineage>
        <taxon>Eukaryota</taxon>
        <taxon>Fungi</taxon>
        <taxon>Dikarya</taxon>
        <taxon>Ascomycota</taxon>
        <taxon>Pezizomycotina</taxon>
        <taxon>Sordariomycetes</taxon>
        <taxon>Hypocreomycetidae</taxon>
        <taxon>Hypocreales</taxon>
        <taxon>Bionectriaceae</taxon>
        <taxon>Geosmithia</taxon>
    </lineage>
</organism>
<evidence type="ECO:0000256" key="6">
    <source>
        <dbReference type="ARBA" id="ARBA00022630"/>
    </source>
</evidence>
<evidence type="ECO:0000256" key="3">
    <source>
        <dbReference type="ARBA" id="ARBA00004569"/>
    </source>
</evidence>
<evidence type="ECO:0000256" key="14">
    <source>
        <dbReference type="ARBA" id="ARBA00061589"/>
    </source>
</evidence>
<dbReference type="EC" id="1.1.2.3" evidence="15"/>
<keyword evidence="11" id="KW-0496">Mitochondrion</keyword>
<dbReference type="InterPro" id="IPR013785">
    <property type="entry name" value="Aldolase_TIM"/>
</dbReference>
<evidence type="ECO:0000256" key="7">
    <source>
        <dbReference type="ARBA" id="ARBA00022643"/>
    </source>
</evidence>
<evidence type="ECO:0000256" key="11">
    <source>
        <dbReference type="ARBA" id="ARBA00023128"/>
    </source>
</evidence>
<keyword evidence="7" id="KW-0288">FMN</keyword>
<dbReference type="InterPro" id="IPR037458">
    <property type="entry name" value="L-MDH/L-LDH_FMN-bd"/>
</dbReference>
<dbReference type="AlphaFoldDB" id="A0A9P4YNF3"/>
<dbReference type="InterPro" id="IPR000262">
    <property type="entry name" value="FMN-dep_DH"/>
</dbReference>
<dbReference type="RefSeq" id="XP_035318810.1">
    <property type="nucleotide sequence ID" value="XM_035465261.1"/>
</dbReference>
<dbReference type="GO" id="GO:0004460">
    <property type="term" value="F:L-lactate dehydrogenase (cytochrome) activity"/>
    <property type="evidence" value="ECO:0007669"/>
    <property type="project" value="UniProtKB-EC"/>
</dbReference>
<keyword evidence="8" id="KW-0479">Metal-binding</keyword>
<evidence type="ECO:0000256" key="15">
    <source>
        <dbReference type="ARBA" id="ARBA00066458"/>
    </source>
</evidence>
<dbReference type="InterPro" id="IPR025255">
    <property type="entry name" value="DUF4202"/>
</dbReference>
<reference evidence="18" key="1">
    <citation type="submission" date="2020-03" db="EMBL/GenBank/DDBJ databases">
        <title>Site-based positive gene gene selection in Geosmithia morbida across the United States reveals a broad range of putative effectors and factors for local host and environmental adapation.</title>
        <authorList>
            <person name="Onufrak A."/>
            <person name="Murdoch R.W."/>
            <person name="Gazis R."/>
            <person name="Huff M."/>
            <person name="Staton M."/>
            <person name="Klingeman W."/>
            <person name="Hadziabdic D."/>
        </authorList>
    </citation>
    <scope>NUCLEOTIDE SEQUENCE</scope>
    <source>
        <strain evidence="18">1262</strain>
    </source>
</reference>
<sequence length="578" mass="62919">MAPDTSTLPPLAPRYQKAITLIDNVHATDPNMTDGPDGPKTVPYELHYAREMTRWLEKRKPDASPVLQVACRAQHFRRWGIPRSSFPMTRPGYLTWRAKLKTQAAKQVAELLCGIDDITQEDRDRVAALIRKEKLESDEEVQVLEDVACLVFLDDQFDDFESKAAVDEAKMMLSSWKFVSKPKSPCSATPTMASGTKPPLSTLISTHDFEQAASHTLAPKTWAFISSAATDLHTKARNRRDYASIGLRPRALRDVSTVDLSTTMLGHVVRVPIFCSPVAMAGLVHEEGEKDIARACGDSGVAQCVSTSASFPIEDVRSAVGSMPLFFQLYVDRDRERSRRLLRRARDAGASAIFLTVDAPVPGKREADERIRAGNGLSSGMSGATAGNDAKGGALGRTMGAWIDASVSWADLAWLRSCAPGLRIVLKGVQTCEDAVMAAQAGVDAIVVSNHGGRSLDTAASSIMALLEMRVNCPHVFDAMDVLVDGGVTRGTDIFKALCLGAKAVGIGRGSLYALNYGREGVAKYIEILRDELETTMKMCGATSIQQLHPGYLNTLEAEQRVPHLDRRLLQDVSKAHL</sequence>
<comment type="similarity">
    <text evidence="13">In the C-terminal section; belongs to the FMN-dependent alpha-hydroxy acid dehydrogenase family.</text>
</comment>
<comment type="cofactor">
    <cofactor evidence="1">
        <name>FMN</name>
        <dbReference type="ChEBI" id="CHEBI:58210"/>
    </cofactor>
</comment>
<evidence type="ECO:0000256" key="10">
    <source>
        <dbReference type="ARBA" id="ARBA00023004"/>
    </source>
</evidence>
<evidence type="ECO:0000256" key="12">
    <source>
        <dbReference type="ARBA" id="ARBA00052399"/>
    </source>
</evidence>
<keyword evidence="5" id="KW-0349">Heme</keyword>
<evidence type="ECO:0000256" key="8">
    <source>
        <dbReference type="ARBA" id="ARBA00022723"/>
    </source>
</evidence>
<dbReference type="SUPFAM" id="SSF51395">
    <property type="entry name" value="FMN-linked oxidoreductases"/>
    <property type="match status" value="1"/>
</dbReference>
<evidence type="ECO:0000256" key="4">
    <source>
        <dbReference type="ARBA" id="ARBA00011881"/>
    </source>
</evidence>
<comment type="catalytic activity">
    <reaction evidence="12">
        <text>(S)-lactate + 2 Fe(III)-[cytochrome c] = 2 Fe(II)-[cytochrome c] + pyruvate + 2 H(+)</text>
        <dbReference type="Rhea" id="RHEA:19909"/>
        <dbReference type="Rhea" id="RHEA-COMP:10350"/>
        <dbReference type="Rhea" id="RHEA-COMP:14399"/>
        <dbReference type="ChEBI" id="CHEBI:15361"/>
        <dbReference type="ChEBI" id="CHEBI:15378"/>
        <dbReference type="ChEBI" id="CHEBI:16651"/>
        <dbReference type="ChEBI" id="CHEBI:29033"/>
        <dbReference type="ChEBI" id="CHEBI:29034"/>
        <dbReference type="EC" id="1.1.2.3"/>
    </reaction>
    <physiologicalReaction direction="left-to-right" evidence="12">
        <dbReference type="Rhea" id="RHEA:19910"/>
    </physiologicalReaction>
</comment>
<dbReference type="Pfam" id="PF01070">
    <property type="entry name" value="FMN_dh"/>
    <property type="match status" value="1"/>
</dbReference>
<protein>
    <recommendedName>
        <fullName evidence="16">L-lactate dehydrogenase (cytochrome)</fullName>
        <ecNumber evidence="15">1.1.2.3</ecNumber>
    </recommendedName>
</protein>
<evidence type="ECO:0000256" key="1">
    <source>
        <dbReference type="ARBA" id="ARBA00001917"/>
    </source>
</evidence>
<dbReference type="Proteomes" id="UP000749293">
    <property type="component" value="Unassembled WGS sequence"/>
</dbReference>
<comment type="subunit">
    <text evidence="4">Homotetramer.</text>
</comment>